<feature type="region of interest" description="Disordered" evidence="1">
    <location>
        <begin position="1"/>
        <end position="24"/>
    </location>
</feature>
<dbReference type="OrthoDB" id="1701699at2759"/>
<feature type="compositionally biased region" description="Polar residues" evidence="1">
    <location>
        <begin position="1"/>
        <end position="20"/>
    </location>
</feature>
<name>A0A8T1QHI6_CARIL</name>
<evidence type="ECO:0000313" key="3">
    <source>
        <dbReference type="Proteomes" id="UP000811609"/>
    </source>
</evidence>
<dbReference type="InterPro" id="IPR004320">
    <property type="entry name" value="BPS1_pln"/>
</dbReference>
<gene>
    <name evidence="2" type="ORF">CIPAW_05G090400</name>
</gene>
<evidence type="ECO:0000313" key="2">
    <source>
        <dbReference type="EMBL" id="KAG6653622.1"/>
    </source>
</evidence>
<organism evidence="2 3">
    <name type="scientific">Carya illinoinensis</name>
    <name type="common">Pecan</name>
    <dbReference type="NCBI Taxonomy" id="32201"/>
    <lineage>
        <taxon>Eukaryota</taxon>
        <taxon>Viridiplantae</taxon>
        <taxon>Streptophyta</taxon>
        <taxon>Embryophyta</taxon>
        <taxon>Tracheophyta</taxon>
        <taxon>Spermatophyta</taxon>
        <taxon>Magnoliopsida</taxon>
        <taxon>eudicotyledons</taxon>
        <taxon>Gunneridae</taxon>
        <taxon>Pentapetalae</taxon>
        <taxon>rosids</taxon>
        <taxon>fabids</taxon>
        <taxon>Fagales</taxon>
        <taxon>Juglandaceae</taxon>
        <taxon>Carya</taxon>
    </lineage>
</organism>
<accession>A0A8T1QHI6</accession>
<dbReference type="Proteomes" id="UP000811609">
    <property type="component" value="Chromosome 5"/>
</dbReference>
<evidence type="ECO:0000256" key="1">
    <source>
        <dbReference type="SAM" id="MobiDB-lite"/>
    </source>
</evidence>
<dbReference type="PANTHER" id="PTHR33070:SF129">
    <property type="entry name" value="DUF241 DOMAIN PROTEIN"/>
    <property type="match status" value="1"/>
</dbReference>
<comment type="caution">
    <text evidence="2">The sequence shown here is derived from an EMBL/GenBank/DDBJ whole genome shotgun (WGS) entry which is preliminary data.</text>
</comment>
<dbReference type="EMBL" id="CM031813">
    <property type="protein sequence ID" value="KAG6653622.1"/>
    <property type="molecule type" value="Genomic_DNA"/>
</dbReference>
<dbReference type="AlphaFoldDB" id="A0A8T1QHI6"/>
<dbReference type="Pfam" id="PF03087">
    <property type="entry name" value="BPS1"/>
    <property type="match status" value="1"/>
</dbReference>
<reference evidence="2" key="1">
    <citation type="submission" date="2020-12" db="EMBL/GenBank/DDBJ databases">
        <title>WGS assembly of Carya illinoinensis cv. Pawnee.</title>
        <authorList>
            <person name="Platts A."/>
            <person name="Shu S."/>
            <person name="Wright S."/>
            <person name="Barry K."/>
            <person name="Edger P."/>
            <person name="Pires J.C."/>
            <person name="Schmutz J."/>
        </authorList>
    </citation>
    <scope>NUCLEOTIDE SEQUENCE</scope>
    <source>
        <tissue evidence="2">Leaf</tissue>
    </source>
</reference>
<protein>
    <submittedName>
        <fullName evidence="2">Uncharacterized protein</fullName>
    </submittedName>
</protein>
<keyword evidence="3" id="KW-1185">Reference proteome</keyword>
<dbReference type="PANTHER" id="PTHR33070">
    <property type="entry name" value="OS06G0725500 PROTEIN"/>
    <property type="match status" value="1"/>
</dbReference>
<dbReference type="GO" id="GO:0048364">
    <property type="term" value="P:root development"/>
    <property type="evidence" value="ECO:0007669"/>
    <property type="project" value="InterPro"/>
</dbReference>
<sequence length="295" mass="33137">MDSSASNPKTSYHARSNSLPSRPHPLIAQVNEHLCRLRASEGTSSSSSMSHNIVGLQDLHDCGDKLLLLPLSTQSLAQQQHEKWVNELLDGSLRLLDLCNTAKDALSQTKECTQELQSIMRRRRGESMLGSEVRKFLNSRKVVKKAINKALGNLKGAKDKCTFSPSEAENEAVALFSILREAEAFTVTVFESLLSFISGRNAQSKPCRWSLVSKLMRSKRVACEEEETHANEFSKVDAALLSVFMTSKFDNKHVENLQNKLEQLEMCTQDFEDGLECLFRRLIKTRVSLLNVLNH</sequence>
<proteinExistence type="predicted"/>
<dbReference type="GO" id="GO:0048367">
    <property type="term" value="P:shoot system development"/>
    <property type="evidence" value="ECO:0007669"/>
    <property type="project" value="InterPro"/>
</dbReference>